<evidence type="ECO:0000256" key="2">
    <source>
        <dbReference type="SAM" id="Phobius"/>
    </source>
</evidence>
<sequence length="426" mass="47454">MTATEATTAEPTPDPPAELPATVWSRPRLRPEIVLGPGQRKGDVVIHHVLDPVTGWFYRVGPREHFLMSRLDGQHGLDEIAEEYLAVFDRRLGPQNWQQLFTMLHRRQLLDGATDERSLAKLAETAAAGAARAKRGPLQARFPLFDPGRLFGRVHPWLAPLFSQWFVAPALLAVLALDGYVAYDWRRLTEAVGESRQGWLPFLAAIVIAWAIIFLHECAHGLTCWHFGGRVKEIGVMWRFPMLAPYCKVDDVVLLPPAQRVATAFAGVFVSLLALLPFAAVWALAADGGTAHRLSGAVLLFGTVTALLNLVPFLRLDGYYMLTHALNLSDLRSETYQFYRRLVRGGPKTVAGYQVRDRIAYAVYGFANVAFAVVICTLLARFWYASMREWIGAGWAVTVLVVEAVLLVLLVWYGVRRAERLNAKSG</sequence>
<dbReference type="RefSeq" id="WP_377567896.1">
    <property type="nucleotide sequence ID" value="NZ_JBHTMP010000006.1"/>
</dbReference>
<dbReference type="EMBL" id="JBHTMP010000006">
    <property type="protein sequence ID" value="MFD1320673.1"/>
    <property type="molecule type" value="Genomic_DNA"/>
</dbReference>
<protein>
    <recommendedName>
        <fullName evidence="5">Peptide zinc metalloprotease protein</fullName>
    </recommendedName>
</protein>
<evidence type="ECO:0008006" key="5">
    <source>
        <dbReference type="Google" id="ProtNLM"/>
    </source>
</evidence>
<evidence type="ECO:0000256" key="1">
    <source>
        <dbReference type="SAM" id="MobiDB-lite"/>
    </source>
</evidence>
<gene>
    <name evidence="3" type="ORF">ACFQ4H_06150</name>
</gene>
<accession>A0ABW3Y897</accession>
<organism evidence="3 4">
    <name type="scientific">Micromonospora sonneratiae</name>
    <dbReference type="NCBI Taxonomy" id="1184706"/>
    <lineage>
        <taxon>Bacteria</taxon>
        <taxon>Bacillati</taxon>
        <taxon>Actinomycetota</taxon>
        <taxon>Actinomycetes</taxon>
        <taxon>Micromonosporales</taxon>
        <taxon>Micromonosporaceae</taxon>
        <taxon>Micromonospora</taxon>
    </lineage>
</organism>
<keyword evidence="2" id="KW-0472">Membrane</keyword>
<keyword evidence="2" id="KW-1133">Transmembrane helix</keyword>
<evidence type="ECO:0000313" key="4">
    <source>
        <dbReference type="Proteomes" id="UP001597260"/>
    </source>
</evidence>
<feature type="transmembrane region" description="Helical" evidence="2">
    <location>
        <begin position="390"/>
        <end position="415"/>
    </location>
</feature>
<name>A0ABW3Y897_9ACTN</name>
<feature type="transmembrane region" description="Helical" evidence="2">
    <location>
        <begin position="264"/>
        <end position="285"/>
    </location>
</feature>
<dbReference type="Proteomes" id="UP001597260">
    <property type="component" value="Unassembled WGS sequence"/>
</dbReference>
<reference evidence="4" key="1">
    <citation type="journal article" date="2019" name="Int. J. Syst. Evol. Microbiol.">
        <title>The Global Catalogue of Microorganisms (GCM) 10K type strain sequencing project: providing services to taxonomists for standard genome sequencing and annotation.</title>
        <authorList>
            <consortium name="The Broad Institute Genomics Platform"/>
            <consortium name="The Broad Institute Genome Sequencing Center for Infectious Disease"/>
            <person name="Wu L."/>
            <person name="Ma J."/>
        </authorList>
    </citation>
    <scope>NUCLEOTIDE SEQUENCE [LARGE SCALE GENOMIC DNA]</scope>
    <source>
        <strain evidence="4">JCM 31037</strain>
    </source>
</reference>
<comment type="caution">
    <text evidence="3">The sequence shown here is derived from an EMBL/GenBank/DDBJ whole genome shotgun (WGS) entry which is preliminary data.</text>
</comment>
<keyword evidence="4" id="KW-1185">Reference proteome</keyword>
<feature type="transmembrane region" description="Helical" evidence="2">
    <location>
        <begin position="197"/>
        <end position="215"/>
    </location>
</feature>
<proteinExistence type="predicted"/>
<feature type="transmembrane region" description="Helical" evidence="2">
    <location>
        <begin position="157"/>
        <end position="177"/>
    </location>
</feature>
<feature type="region of interest" description="Disordered" evidence="1">
    <location>
        <begin position="1"/>
        <end position="21"/>
    </location>
</feature>
<evidence type="ECO:0000313" key="3">
    <source>
        <dbReference type="EMBL" id="MFD1320673.1"/>
    </source>
</evidence>
<feature type="compositionally biased region" description="Low complexity" evidence="1">
    <location>
        <begin position="1"/>
        <end position="11"/>
    </location>
</feature>
<keyword evidence="2" id="KW-0812">Transmembrane</keyword>
<feature type="transmembrane region" description="Helical" evidence="2">
    <location>
        <begin position="361"/>
        <end position="384"/>
    </location>
</feature>
<feature type="transmembrane region" description="Helical" evidence="2">
    <location>
        <begin position="297"/>
        <end position="314"/>
    </location>
</feature>
<dbReference type="CDD" id="cd05709">
    <property type="entry name" value="S2P-M50"/>
    <property type="match status" value="1"/>
</dbReference>